<feature type="domain" description="KRAB" evidence="1">
    <location>
        <begin position="2"/>
        <end position="88"/>
    </location>
</feature>
<dbReference type="PROSITE" id="PS50805">
    <property type="entry name" value="KRAB"/>
    <property type="match status" value="1"/>
</dbReference>
<accession>A0A8C3HJ11</accession>
<dbReference type="PANTHER" id="PTHR23232">
    <property type="entry name" value="KRAB DOMAIN C2H2 ZINC FINGER"/>
    <property type="match status" value="1"/>
</dbReference>
<dbReference type="InterPro" id="IPR001909">
    <property type="entry name" value="KRAB"/>
</dbReference>
<dbReference type="Pfam" id="PF01352">
    <property type="entry name" value="KRAB"/>
    <property type="match status" value="1"/>
</dbReference>
<dbReference type="Proteomes" id="UP000694380">
    <property type="component" value="Unplaced"/>
</dbReference>
<dbReference type="SMART" id="SM00349">
    <property type="entry name" value="KRAB"/>
    <property type="match status" value="1"/>
</dbReference>
<evidence type="ECO:0000259" key="1">
    <source>
        <dbReference type="PROSITE" id="PS50805"/>
    </source>
</evidence>
<evidence type="ECO:0000313" key="2">
    <source>
        <dbReference type="Ensembl" id="ENSCPBP00000018819.1"/>
    </source>
</evidence>
<reference evidence="2" key="2">
    <citation type="submission" date="2025-09" db="UniProtKB">
        <authorList>
            <consortium name="Ensembl"/>
        </authorList>
    </citation>
    <scope>IDENTIFICATION</scope>
</reference>
<dbReference type="Gene3D" id="6.10.140.140">
    <property type="match status" value="1"/>
</dbReference>
<dbReference type="InterPro" id="IPR050169">
    <property type="entry name" value="Krueppel_C2H2_ZnF"/>
</dbReference>
<keyword evidence="3" id="KW-1185">Reference proteome</keyword>
<sequence>MEIRGLVAVYFSREEWGLLDEGQRQQLYRDVMQENYQTLTSLGIRSWWGSDTCTADCQPPCSNPESYTATKPVVPHFLVGHLIIFSPS</sequence>
<protein>
    <recommendedName>
        <fullName evidence="1">KRAB domain-containing protein</fullName>
    </recommendedName>
</protein>
<dbReference type="Ensembl" id="ENSCPBT00000022198.1">
    <property type="protein sequence ID" value="ENSCPBP00000018819.1"/>
    <property type="gene ID" value="ENSCPBG00000013675.1"/>
</dbReference>
<dbReference type="GeneTree" id="ENSGT01150000287458"/>
<dbReference type="CDD" id="cd07765">
    <property type="entry name" value="KRAB_A-box"/>
    <property type="match status" value="1"/>
</dbReference>
<dbReference type="InterPro" id="IPR036051">
    <property type="entry name" value="KRAB_dom_sf"/>
</dbReference>
<reference evidence="2" key="1">
    <citation type="submission" date="2025-08" db="UniProtKB">
        <authorList>
            <consortium name="Ensembl"/>
        </authorList>
    </citation>
    <scope>IDENTIFICATION</scope>
</reference>
<dbReference type="AlphaFoldDB" id="A0A8C3HJ11"/>
<evidence type="ECO:0000313" key="3">
    <source>
        <dbReference type="Proteomes" id="UP000694380"/>
    </source>
</evidence>
<organism evidence="2 3">
    <name type="scientific">Chrysemys picta bellii</name>
    <name type="common">Western painted turtle</name>
    <name type="synonym">Emys bellii</name>
    <dbReference type="NCBI Taxonomy" id="8478"/>
    <lineage>
        <taxon>Eukaryota</taxon>
        <taxon>Metazoa</taxon>
        <taxon>Chordata</taxon>
        <taxon>Craniata</taxon>
        <taxon>Vertebrata</taxon>
        <taxon>Euteleostomi</taxon>
        <taxon>Archelosauria</taxon>
        <taxon>Testudinata</taxon>
        <taxon>Testudines</taxon>
        <taxon>Cryptodira</taxon>
        <taxon>Durocryptodira</taxon>
        <taxon>Testudinoidea</taxon>
        <taxon>Emydidae</taxon>
        <taxon>Chrysemys</taxon>
    </lineage>
</organism>
<dbReference type="GO" id="GO:0006355">
    <property type="term" value="P:regulation of DNA-templated transcription"/>
    <property type="evidence" value="ECO:0007669"/>
    <property type="project" value="InterPro"/>
</dbReference>
<proteinExistence type="predicted"/>
<dbReference type="SUPFAM" id="SSF109640">
    <property type="entry name" value="KRAB domain (Kruppel-associated box)"/>
    <property type="match status" value="1"/>
</dbReference>
<dbReference type="PANTHER" id="PTHR23232:SF133">
    <property type="entry name" value="RIKEN CDNA 1700020N01 GENE"/>
    <property type="match status" value="1"/>
</dbReference>
<name>A0A8C3HJ11_CHRPI</name>